<dbReference type="Pfam" id="PF07745">
    <property type="entry name" value="Glyco_hydro_53"/>
    <property type="match status" value="1"/>
</dbReference>
<gene>
    <name evidence="5" type="ORF">RM590_07200</name>
</gene>
<dbReference type="InterPro" id="IPR017853">
    <property type="entry name" value="GH"/>
</dbReference>
<comment type="similarity">
    <text evidence="1 4">Belongs to the glycosyl hydrolase 53 family.</text>
</comment>
<dbReference type="PANTHER" id="PTHR34983">
    <property type="entry name" value="ARABINOGALACTAN ENDO-BETA-1,4-GALACTANASE A"/>
    <property type="match status" value="1"/>
</dbReference>
<evidence type="ECO:0000256" key="1">
    <source>
        <dbReference type="ARBA" id="ARBA00010687"/>
    </source>
</evidence>
<dbReference type="PANTHER" id="PTHR34983:SF2">
    <property type="entry name" value="ENDO-BETA-1,4-GALACTANASE"/>
    <property type="match status" value="1"/>
</dbReference>
<evidence type="ECO:0000256" key="3">
    <source>
        <dbReference type="ARBA" id="ARBA00023295"/>
    </source>
</evidence>
<comment type="catalytic activity">
    <reaction evidence="4">
        <text>The enzyme specifically hydrolyzes (1-&gt;4)-beta-D-galactosidic linkages in type I arabinogalactans.</text>
        <dbReference type="EC" id="3.2.1.89"/>
    </reaction>
</comment>
<feature type="chain" id="PRO_5044973194" description="Arabinogalactan endo-beta-1,4-galactanase" evidence="4">
    <location>
        <begin position="37"/>
        <end position="382"/>
    </location>
</feature>
<dbReference type="InterPro" id="IPR006311">
    <property type="entry name" value="TAT_signal"/>
</dbReference>
<name>A0ABU2MLC3_9ACTN</name>
<comment type="caution">
    <text evidence="5">The sequence shown here is derived from an EMBL/GenBank/DDBJ whole genome shotgun (WGS) entry which is preliminary data.</text>
</comment>
<evidence type="ECO:0000256" key="4">
    <source>
        <dbReference type="RuleBase" id="RU361192"/>
    </source>
</evidence>
<accession>A0ABU2MLC3</accession>
<dbReference type="RefSeq" id="WP_311703544.1">
    <property type="nucleotide sequence ID" value="NZ_JAVREL010000003.1"/>
</dbReference>
<dbReference type="SUPFAM" id="SSF51445">
    <property type="entry name" value="(Trans)glycosidases"/>
    <property type="match status" value="1"/>
</dbReference>
<dbReference type="EC" id="3.2.1.89" evidence="4"/>
<dbReference type="Gene3D" id="3.20.20.80">
    <property type="entry name" value="Glycosidases"/>
    <property type="match status" value="1"/>
</dbReference>
<sequence length="382" mass="41517">MTQRRLMNRRGMLRLGTAAAATPLAFTALPATSAQAAPLSVRGADLSTVLKAEHLGAVWRYANGTQGDVLQILRQGGTNWVRLKVWVNSADGYHGRDEILTMARRVHAAGMSLLVDFHYSDTWADPGKQYKPAAWNSLSGSALQQALADHTRDILGSLVAQGTPAAMAQLGNEIHNGMLWPNGSTDNWDSLGSLLRAAVSAARAASPSTRIALHLAEGGDNGLYRWWFDNAVRRGVSFDVIAASFYGYWHGTLSELRYNLNDVSARYGKDVLVMETAYPFRLGSEDSTGDIIDRQSELVSGYPATPQGQVAWMRDICAVVAGVPNGRGLGLVYWEPAWTATPGNGWDEMSPSSGNAWENQAWFDYDSRLLPAATWPATAYGR</sequence>
<reference evidence="6" key="1">
    <citation type="submission" date="2023-07" db="EMBL/GenBank/DDBJ databases">
        <title>30 novel species of actinomycetes from the DSMZ collection.</title>
        <authorList>
            <person name="Nouioui I."/>
        </authorList>
    </citation>
    <scope>NUCLEOTIDE SEQUENCE [LARGE SCALE GENOMIC DNA]</scope>
    <source>
        <strain evidence="6">DSM 44938</strain>
    </source>
</reference>
<dbReference type="EMBL" id="JAVREL010000003">
    <property type="protein sequence ID" value="MDT0342412.1"/>
    <property type="molecule type" value="Genomic_DNA"/>
</dbReference>
<keyword evidence="4" id="KW-0732">Signal</keyword>
<keyword evidence="3 4" id="KW-0326">Glycosidase</keyword>
<dbReference type="PROSITE" id="PS51318">
    <property type="entry name" value="TAT"/>
    <property type="match status" value="1"/>
</dbReference>
<feature type="signal peptide" evidence="4">
    <location>
        <begin position="1"/>
        <end position="36"/>
    </location>
</feature>
<organism evidence="5 6">
    <name type="scientific">Streptomyces litchfieldiae</name>
    <dbReference type="NCBI Taxonomy" id="3075543"/>
    <lineage>
        <taxon>Bacteria</taxon>
        <taxon>Bacillati</taxon>
        <taxon>Actinomycetota</taxon>
        <taxon>Actinomycetes</taxon>
        <taxon>Kitasatosporales</taxon>
        <taxon>Streptomycetaceae</taxon>
        <taxon>Streptomyces</taxon>
    </lineage>
</organism>
<evidence type="ECO:0000313" key="6">
    <source>
        <dbReference type="Proteomes" id="UP001183246"/>
    </source>
</evidence>
<evidence type="ECO:0000313" key="5">
    <source>
        <dbReference type="EMBL" id="MDT0342412.1"/>
    </source>
</evidence>
<dbReference type="Proteomes" id="UP001183246">
    <property type="component" value="Unassembled WGS sequence"/>
</dbReference>
<proteinExistence type="inferred from homology"/>
<keyword evidence="6" id="KW-1185">Reference proteome</keyword>
<protein>
    <recommendedName>
        <fullName evidence="4">Arabinogalactan endo-beta-1,4-galactanase</fullName>
        <ecNumber evidence="4">3.2.1.89</ecNumber>
    </recommendedName>
</protein>
<dbReference type="InterPro" id="IPR011683">
    <property type="entry name" value="Glyco_hydro_53"/>
</dbReference>
<keyword evidence="2 4" id="KW-0378">Hydrolase</keyword>
<evidence type="ECO:0000256" key="2">
    <source>
        <dbReference type="ARBA" id="ARBA00022801"/>
    </source>
</evidence>